<dbReference type="EMBL" id="BARW01031696">
    <property type="protein sequence ID" value="GAJ05232.1"/>
    <property type="molecule type" value="Genomic_DNA"/>
</dbReference>
<organism evidence="1">
    <name type="scientific">marine sediment metagenome</name>
    <dbReference type="NCBI Taxonomy" id="412755"/>
    <lineage>
        <taxon>unclassified sequences</taxon>
        <taxon>metagenomes</taxon>
        <taxon>ecological metagenomes</taxon>
    </lineage>
</organism>
<accession>X1UNP6</accession>
<feature type="non-terminal residue" evidence="1">
    <location>
        <position position="98"/>
    </location>
</feature>
<dbReference type="Gene3D" id="3.30.110.150">
    <property type="entry name" value="SepF-like protein"/>
    <property type="match status" value="1"/>
</dbReference>
<evidence type="ECO:0000313" key="1">
    <source>
        <dbReference type="EMBL" id="GAJ05232.1"/>
    </source>
</evidence>
<dbReference type="AlphaFoldDB" id="X1UNP6"/>
<protein>
    <submittedName>
        <fullName evidence="1">Uncharacterized protein</fullName>
    </submittedName>
</protein>
<comment type="caution">
    <text evidence="1">The sequence shown here is derived from an EMBL/GenBank/DDBJ whole genome shotgun (WGS) entry which is preliminary data.</text>
</comment>
<gene>
    <name evidence="1" type="ORF">S12H4_50354</name>
</gene>
<sequence length="98" mass="11273">MVFDKIKRAFSSSDDDETFNDGYLEIDLEQEEKENKVVVKLFVLKQYDDVSEILSNLREGYTIAIIDIKILRQKDSIELKRAISKIKKTTDALEGSIA</sequence>
<dbReference type="InterPro" id="IPR007561">
    <property type="entry name" value="Cell_div_SepF/SepF-rel"/>
</dbReference>
<proteinExistence type="predicted"/>
<dbReference type="InterPro" id="IPR038594">
    <property type="entry name" value="SepF-like_sf"/>
</dbReference>
<name>X1UNP6_9ZZZZ</name>
<dbReference type="Pfam" id="PF04472">
    <property type="entry name" value="SepF"/>
    <property type="match status" value="1"/>
</dbReference>
<reference evidence="1" key="1">
    <citation type="journal article" date="2014" name="Front. Microbiol.">
        <title>High frequency of phylogenetically diverse reductive dehalogenase-homologous genes in deep subseafloor sedimentary metagenomes.</title>
        <authorList>
            <person name="Kawai M."/>
            <person name="Futagami T."/>
            <person name="Toyoda A."/>
            <person name="Takaki Y."/>
            <person name="Nishi S."/>
            <person name="Hori S."/>
            <person name="Arai W."/>
            <person name="Tsubouchi T."/>
            <person name="Morono Y."/>
            <person name="Uchiyama I."/>
            <person name="Ito T."/>
            <person name="Fujiyama A."/>
            <person name="Inagaki F."/>
            <person name="Takami H."/>
        </authorList>
    </citation>
    <scope>NUCLEOTIDE SEQUENCE</scope>
    <source>
        <strain evidence="1">Expedition CK06-06</strain>
    </source>
</reference>